<sequence>MSFDCGFDIFPPLLRTPENKTRYGEFLHDITTIFKTDLESRTLVLPTDSDRPKVFNENFIHFVFTYNPRIPIDPSNCDLFLGLRSSSVFNASILDHMHELASIARHHFGSRVHVWVNQSDIYSREELNRAEDQVLRRSGAKDGSDLKTLE</sequence>
<evidence type="ECO:0000313" key="2">
    <source>
        <dbReference type="Proteomes" id="UP000730481"/>
    </source>
</evidence>
<dbReference type="OrthoDB" id="265717at2759"/>
<accession>A0A9P5A9X4</accession>
<evidence type="ECO:0000313" key="1">
    <source>
        <dbReference type="EMBL" id="KAF4334866.1"/>
    </source>
</evidence>
<dbReference type="EMBL" id="PVQB02000622">
    <property type="protein sequence ID" value="KAF4334866.1"/>
    <property type="molecule type" value="Genomic_DNA"/>
</dbReference>
<proteinExistence type="predicted"/>
<dbReference type="Proteomes" id="UP000730481">
    <property type="component" value="Unassembled WGS sequence"/>
</dbReference>
<organism evidence="1 2">
    <name type="scientific">Fusarium beomiforme</name>
    <dbReference type="NCBI Taxonomy" id="44412"/>
    <lineage>
        <taxon>Eukaryota</taxon>
        <taxon>Fungi</taxon>
        <taxon>Dikarya</taxon>
        <taxon>Ascomycota</taxon>
        <taxon>Pezizomycotina</taxon>
        <taxon>Sordariomycetes</taxon>
        <taxon>Hypocreomycetidae</taxon>
        <taxon>Hypocreales</taxon>
        <taxon>Nectriaceae</taxon>
        <taxon>Fusarium</taxon>
        <taxon>Fusarium burgessii species complex</taxon>
    </lineage>
</organism>
<comment type="caution">
    <text evidence="1">The sequence shown here is derived from an EMBL/GenBank/DDBJ whole genome shotgun (WGS) entry which is preliminary data.</text>
</comment>
<dbReference type="AlphaFoldDB" id="A0A9P5A9X4"/>
<gene>
    <name evidence="1" type="ORF">FBEOM_11290</name>
</gene>
<reference evidence="1" key="2">
    <citation type="submission" date="2020-02" db="EMBL/GenBank/DDBJ databases">
        <title>Identification and distribution of gene clusters putatively required for synthesis of sphingolipid metabolism inhibitors in phylogenetically diverse species of the filamentous fungus Fusarium.</title>
        <authorList>
            <person name="Kim H.-S."/>
            <person name="Busman M."/>
            <person name="Brown D.W."/>
            <person name="Divon H."/>
            <person name="Uhlig S."/>
            <person name="Proctor R.H."/>
        </authorList>
    </citation>
    <scope>NUCLEOTIDE SEQUENCE</scope>
    <source>
        <strain evidence="1">NRRL 25174</strain>
    </source>
</reference>
<protein>
    <submittedName>
        <fullName evidence="1">SET domain protein</fullName>
    </submittedName>
</protein>
<name>A0A9P5A9X4_9HYPO</name>
<reference evidence="1" key="1">
    <citation type="journal article" date="2017" name="Mycologia">
        <title>Fusarium algeriense, sp. nov., a novel toxigenic crown rot pathogen of durum wheat from Algeria is nested in the Fusarium burgessii species complex.</title>
        <authorList>
            <person name="Laraba I."/>
            <person name="Keddad A."/>
            <person name="Boureghda H."/>
            <person name="Abdallah N."/>
            <person name="Vaughan M.M."/>
            <person name="Proctor R.H."/>
            <person name="Busman M."/>
            <person name="O'Donnell K."/>
        </authorList>
    </citation>
    <scope>NUCLEOTIDE SEQUENCE</scope>
    <source>
        <strain evidence="1">NRRL 25174</strain>
    </source>
</reference>
<keyword evidence="2" id="KW-1185">Reference proteome</keyword>